<dbReference type="EMBL" id="RCDA01000001">
    <property type="protein sequence ID" value="RLK50972.1"/>
    <property type="molecule type" value="Genomic_DNA"/>
</dbReference>
<proteinExistence type="predicted"/>
<evidence type="ECO:0000313" key="3">
    <source>
        <dbReference type="EMBL" id="RLK50972.1"/>
    </source>
</evidence>
<feature type="compositionally biased region" description="Acidic residues" evidence="1">
    <location>
        <begin position="58"/>
        <end position="86"/>
    </location>
</feature>
<keyword evidence="2" id="KW-1133">Transmembrane helix</keyword>
<protein>
    <submittedName>
        <fullName evidence="3">Uncharacterized protein</fullName>
    </submittedName>
</protein>
<dbReference type="Proteomes" id="UP000275461">
    <property type="component" value="Unassembled WGS sequence"/>
</dbReference>
<keyword evidence="4" id="KW-1185">Reference proteome</keyword>
<feature type="region of interest" description="Disordered" evidence="1">
    <location>
        <begin position="53"/>
        <end position="86"/>
    </location>
</feature>
<evidence type="ECO:0000256" key="2">
    <source>
        <dbReference type="SAM" id="Phobius"/>
    </source>
</evidence>
<keyword evidence="2" id="KW-0812">Transmembrane</keyword>
<evidence type="ECO:0000313" key="4">
    <source>
        <dbReference type="Proteomes" id="UP000275461"/>
    </source>
</evidence>
<accession>A0A498C5P9</accession>
<reference evidence="3 4" key="1">
    <citation type="submission" date="2018-10" db="EMBL/GenBank/DDBJ databases">
        <title>Genomic Encyclopedia of Type Strains, Phase IV (KMG-IV): sequencing the most valuable type-strain genomes for metagenomic binning, comparative biology and taxonomic classification.</title>
        <authorList>
            <person name="Goeker M."/>
        </authorList>
    </citation>
    <scope>NUCLEOTIDE SEQUENCE [LARGE SCALE GENOMIC DNA]</scope>
    <source>
        <strain evidence="3 4">DSM 12769</strain>
    </source>
</reference>
<name>A0A498C5P9_9GAMM</name>
<dbReference type="AlphaFoldDB" id="A0A498C5P9"/>
<gene>
    <name evidence="3" type="ORF">DFR31_0884</name>
</gene>
<feature type="transmembrane region" description="Helical" evidence="2">
    <location>
        <begin position="21"/>
        <end position="39"/>
    </location>
</feature>
<organism evidence="3 4">
    <name type="scientific">Alkalispirillum mobile</name>
    <dbReference type="NCBI Taxonomy" id="85925"/>
    <lineage>
        <taxon>Bacteria</taxon>
        <taxon>Pseudomonadati</taxon>
        <taxon>Pseudomonadota</taxon>
        <taxon>Gammaproteobacteria</taxon>
        <taxon>Chromatiales</taxon>
        <taxon>Ectothiorhodospiraceae</taxon>
        <taxon>Alkalispirillum</taxon>
    </lineage>
</organism>
<comment type="caution">
    <text evidence="3">The sequence shown here is derived from an EMBL/GenBank/DDBJ whole genome shotgun (WGS) entry which is preliminary data.</text>
</comment>
<keyword evidence="2" id="KW-0472">Membrane</keyword>
<dbReference type="RefSeq" id="WP_121441415.1">
    <property type="nucleotide sequence ID" value="NZ_RCDA01000001.1"/>
</dbReference>
<evidence type="ECO:0000256" key="1">
    <source>
        <dbReference type="SAM" id="MobiDB-lite"/>
    </source>
</evidence>
<dbReference type="OrthoDB" id="6372244at2"/>
<sequence length="86" mass="8650">MSDDKTVRQQLLRTLSRSVAYTVPVLAIVGGSAGIHAIMSDAVADSGYQMMAAAEAAGEAEAEGEGEGEAEGEGEGEGEAEGEGGY</sequence>